<evidence type="ECO:0000256" key="3">
    <source>
        <dbReference type="ARBA" id="ARBA00022603"/>
    </source>
</evidence>
<dbReference type="RefSeq" id="WP_015856259.1">
    <property type="nucleotide sequence ID" value="NC_012846.1"/>
</dbReference>
<evidence type="ECO:0000256" key="5">
    <source>
        <dbReference type="ARBA" id="ARBA00022691"/>
    </source>
</evidence>
<evidence type="ECO:0000256" key="2">
    <source>
        <dbReference type="ARBA" id="ARBA00011900"/>
    </source>
</evidence>
<evidence type="ECO:0000256" key="1">
    <source>
        <dbReference type="ARBA" id="ARBA00006594"/>
    </source>
</evidence>
<dbReference type="GO" id="GO:1904047">
    <property type="term" value="F:S-adenosyl-L-methionine binding"/>
    <property type="evidence" value="ECO:0007669"/>
    <property type="project" value="TreeGrafter"/>
</dbReference>
<dbReference type="GO" id="GO:0032259">
    <property type="term" value="P:methylation"/>
    <property type="evidence" value="ECO:0007669"/>
    <property type="project" value="UniProtKB-KW"/>
</dbReference>
<dbReference type="Gene3D" id="1.10.1020.10">
    <property type="entry name" value="Adenine-specific Methyltransferase, Domain 2"/>
    <property type="match status" value="1"/>
</dbReference>
<proteinExistence type="inferred from homology"/>
<dbReference type="EC" id="2.1.1.72" evidence="2"/>
<comment type="catalytic activity">
    <reaction evidence="6">
        <text>a 2'-deoxyadenosine in DNA + S-adenosyl-L-methionine = an N(6)-methyl-2'-deoxyadenosine in DNA + S-adenosyl-L-homocysteine + H(+)</text>
        <dbReference type="Rhea" id="RHEA:15197"/>
        <dbReference type="Rhea" id="RHEA-COMP:12418"/>
        <dbReference type="Rhea" id="RHEA-COMP:12419"/>
        <dbReference type="ChEBI" id="CHEBI:15378"/>
        <dbReference type="ChEBI" id="CHEBI:57856"/>
        <dbReference type="ChEBI" id="CHEBI:59789"/>
        <dbReference type="ChEBI" id="CHEBI:90615"/>
        <dbReference type="ChEBI" id="CHEBI:90616"/>
        <dbReference type="EC" id="2.1.1.72"/>
    </reaction>
</comment>
<dbReference type="InterPro" id="IPR012263">
    <property type="entry name" value="M_m6A_EcoRV"/>
</dbReference>
<dbReference type="Gene3D" id="3.40.50.150">
    <property type="entry name" value="Vaccinia Virus protein VP39"/>
    <property type="match status" value="1"/>
</dbReference>
<dbReference type="AlphaFoldDB" id="C6ADD8"/>
<evidence type="ECO:0000313" key="8">
    <source>
        <dbReference type="Proteomes" id="UP000001489"/>
    </source>
</evidence>
<dbReference type="GO" id="GO:0009307">
    <property type="term" value="P:DNA restriction-modification system"/>
    <property type="evidence" value="ECO:0007669"/>
    <property type="project" value="InterPro"/>
</dbReference>
<dbReference type="eggNOG" id="COG0338">
    <property type="taxonomic scope" value="Bacteria"/>
</dbReference>
<dbReference type="PANTHER" id="PTHR30481">
    <property type="entry name" value="DNA ADENINE METHYLASE"/>
    <property type="match status" value="1"/>
</dbReference>
<dbReference type="GO" id="GO:0009007">
    <property type="term" value="F:site-specific DNA-methyltransferase (adenine-specific) activity"/>
    <property type="evidence" value="ECO:0007669"/>
    <property type="project" value="UniProtKB-EC"/>
</dbReference>
<organism evidence="7 8">
    <name type="scientific">Bartonella grahamii (strain as4aup)</name>
    <dbReference type="NCBI Taxonomy" id="634504"/>
    <lineage>
        <taxon>Bacteria</taxon>
        <taxon>Pseudomonadati</taxon>
        <taxon>Pseudomonadota</taxon>
        <taxon>Alphaproteobacteria</taxon>
        <taxon>Hyphomicrobiales</taxon>
        <taxon>Bartonellaceae</taxon>
        <taxon>Bartonella</taxon>
    </lineage>
</organism>
<evidence type="ECO:0000313" key="7">
    <source>
        <dbReference type="EMBL" id="ACS51194.1"/>
    </source>
</evidence>
<dbReference type="InterPro" id="IPR012327">
    <property type="entry name" value="MeTrfase_D12"/>
</dbReference>
<dbReference type="PIRSF" id="PIRSF000398">
    <property type="entry name" value="M_m6A_EcoRV"/>
    <property type="match status" value="1"/>
</dbReference>
<dbReference type="GO" id="GO:0006298">
    <property type="term" value="P:mismatch repair"/>
    <property type="evidence" value="ECO:0007669"/>
    <property type="project" value="TreeGrafter"/>
</dbReference>
<dbReference type="InterPro" id="IPR029063">
    <property type="entry name" value="SAM-dependent_MTases_sf"/>
</dbReference>
<protein>
    <recommendedName>
        <fullName evidence="2">site-specific DNA-methyltransferase (adenine-specific)</fullName>
        <ecNumber evidence="2">2.1.1.72</ecNumber>
    </recommendedName>
</protein>
<name>C6ADD8_BARGA</name>
<dbReference type="REBASE" id="21076">
    <property type="entry name" value="M.Bgr4ORF9160P"/>
</dbReference>
<keyword evidence="8" id="KW-1185">Reference proteome</keyword>
<accession>C6ADD8</accession>
<reference evidence="7 8" key="1">
    <citation type="journal article" date="2009" name="PLoS Genet.">
        <title>Run-off replication of host-adaptability genes is associated with gene transfer agents in the genome of mouse-infecting Bartonella grahamii.</title>
        <authorList>
            <person name="Berglund E.C."/>
            <person name="Frank A.C."/>
            <person name="Calteau A."/>
            <person name="Vinnere Pettersson O."/>
            <person name="Granberg F."/>
            <person name="Eriksson A.-S."/>
            <person name="Naeslund K."/>
            <person name="Holmberg M."/>
            <person name="Lindroos H."/>
            <person name="Andersson S.G."/>
        </authorList>
    </citation>
    <scope>NUCLEOTIDE SEQUENCE [LARGE SCALE GENOMIC DNA]</scope>
    <source>
        <strain evidence="8">as4aup</strain>
    </source>
</reference>
<sequence>MTHVCSPLRYPGGKAALYGKIKEIFEKNALNGCSYREPFAGGCGLALKLLFNGDVKDIYINDIDLFIWSFWYCVLHKTEELIEKINTTTINLEEWYIQKEISPASADVLSAGFAALFLNRTNRSGIIKNAGPIGGKGQSGAYKIDCRFNKENIIERILRISEQKDKIHLTRLNAREFLLRYGTDENTFFYMDPPYFKKGKGLYTSFYKANDHNNLENVISQHVTAPWLITYDNVEEIKFLYRQYLSIEFSLQYSLQEKRQATELMIFSPKIKVPQFLEKNIGSLLKAA</sequence>
<dbReference type="PRINTS" id="PR00505">
    <property type="entry name" value="D12N6MTFRASE"/>
</dbReference>
<evidence type="ECO:0000256" key="4">
    <source>
        <dbReference type="ARBA" id="ARBA00022679"/>
    </source>
</evidence>
<keyword evidence="4" id="KW-0808">Transferase</keyword>
<dbReference type="HOGENOM" id="CLU_063430_4_0_5"/>
<evidence type="ECO:0000256" key="6">
    <source>
        <dbReference type="ARBA" id="ARBA00047942"/>
    </source>
</evidence>
<dbReference type="EMBL" id="CP001562">
    <property type="protein sequence ID" value="ACS51194.1"/>
    <property type="molecule type" value="Genomic_DNA"/>
</dbReference>
<dbReference type="OrthoDB" id="9805629at2"/>
<dbReference type="InterPro" id="IPR023095">
    <property type="entry name" value="Ade_MeTrfase_dom_2"/>
</dbReference>
<dbReference type="KEGG" id="bgr:Bgr_09160"/>
<comment type="similarity">
    <text evidence="1">Belongs to the N(4)/N(6)-methyltransferase family.</text>
</comment>
<dbReference type="Pfam" id="PF02086">
    <property type="entry name" value="MethyltransfD12"/>
    <property type="match status" value="1"/>
</dbReference>
<dbReference type="PANTHER" id="PTHR30481:SF2">
    <property type="entry name" value="SITE-SPECIFIC DNA-METHYLTRANSFERASE (ADENINE-SPECIFIC)"/>
    <property type="match status" value="1"/>
</dbReference>
<dbReference type="STRING" id="634504.Bgr_09160"/>
<dbReference type="Proteomes" id="UP000001489">
    <property type="component" value="Chromosome"/>
</dbReference>
<keyword evidence="5" id="KW-0949">S-adenosyl-L-methionine</keyword>
<dbReference type="SUPFAM" id="SSF53335">
    <property type="entry name" value="S-adenosyl-L-methionine-dependent methyltransferases"/>
    <property type="match status" value="1"/>
</dbReference>
<keyword evidence="3 7" id="KW-0489">Methyltransferase</keyword>
<gene>
    <name evidence="7" type="ordered locus">Bgr_09160</name>
</gene>
<dbReference type="GO" id="GO:0043565">
    <property type="term" value="F:sequence-specific DNA binding"/>
    <property type="evidence" value="ECO:0007669"/>
    <property type="project" value="TreeGrafter"/>
</dbReference>